<accession>I0Z0Y3</accession>
<proteinExistence type="predicted"/>
<gene>
    <name evidence="1" type="ORF">COCSUDRAFT_62804</name>
</gene>
<name>I0Z0Y3_COCSC</name>
<evidence type="ECO:0000313" key="1">
    <source>
        <dbReference type="EMBL" id="EIE24302.1"/>
    </source>
</evidence>
<sequence>MTGQLSRADLIRGLDARVLDAELSIVEQADWRPIGECTVLVRAAAFTFGEHHKMELFLSKDEDSSSNDHEGRINVAAADVLIEGGTWYKPGRHATIWRAGAESSLPTCQFLA</sequence>
<keyword evidence="2" id="KW-1185">Reference proteome</keyword>
<dbReference type="EMBL" id="AGSI01000006">
    <property type="protein sequence ID" value="EIE24302.1"/>
    <property type="molecule type" value="Genomic_DNA"/>
</dbReference>
<dbReference type="GeneID" id="17042300"/>
<evidence type="ECO:0000313" key="2">
    <source>
        <dbReference type="Proteomes" id="UP000007264"/>
    </source>
</evidence>
<organism evidence="1 2">
    <name type="scientific">Coccomyxa subellipsoidea (strain C-169)</name>
    <name type="common">Green microalga</name>
    <dbReference type="NCBI Taxonomy" id="574566"/>
    <lineage>
        <taxon>Eukaryota</taxon>
        <taxon>Viridiplantae</taxon>
        <taxon>Chlorophyta</taxon>
        <taxon>core chlorophytes</taxon>
        <taxon>Trebouxiophyceae</taxon>
        <taxon>Trebouxiophyceae incertae sedis</taxon>
        <taxon>Coccomyxaceae</taxon>
        <taxon>Coccomyxa</taxon>
        <taxon>Coccomyxa subellipsoidea</taxon>
    </lineage>
</organism>
<dbReference type="KEGG" id="csl:COCSUDRAFT_62804"/>
<dbReference type="RefSeq" id="XP_005648846.1">
    <property type="nucleotide sequence ID" value="XM_005648789.1"/>
</dbReference>
<reference evidence="1 2" key="1">
    <citation type="journal article" date="2012" name="Genome Biol.">
        <title>The genome of the polar eukaryotic microalga coccomyxa subellipsoidea reveals traits of cold adaptation.</title>
        <authorList>
            <person name="Blanc G."/>
            <person name="Agarkova I."/>
            <person name="Grimwood J."/>
            <person name="Kuo A."/>
            <person name="Brueggeman A."/>
            <person name="Dunigan D."/>
            <person name="Gurnon J."/>
            <person name="Ladunga I."/>
            <person name="Lindquist E."/>
            <person name="Lucas S."/>
            <person name="Pangilinan J."/>
            <person name="Proschold T."/>
            <person name="Salamov A."/>
            <person name="Schmutz J."/>
            <person name="Weeks D."/>
            <person name="Yamada T."/>
            <person name="Claverie J.M."/>
            <person name="Grigoriev I."/>
            <person name="Van Etten J."/>
            <person name="Lomsadze A."/>
            <person name="Borodovsky M."/>
        </authorList>
    </citation>
    <scope>NUCLEOTIDE SEQUENCE [LARGE SCALE GENOMIC DNA]</scope>
    <source>
        <strain evidence="1 2">C-169</strain>
    </source>
</reference>
<dbReference type="AlphaFoldDB" id="I0Z0Y3"/>
<comment type="caution">
    <text evidence="1">The sequence shown here is derived from an EMBL/GenBank/DDBJ whole genome shotgun (WGS) entry which is preliminary data.</text>
</comment>
<protein>
    <submittedName>
        <fullName evidence="1">Uncharacterized protein</fullName>
    </submittedName>
</protein>
<dbReference type="Proteomes" id="UP000007264">
    <property type="component" value="Unassembled WGS sequence"/>
</dbReference>